<evidence type="ECO:0000313" key="10">
    <source>
        <dbReference type="Proteomes" id="UP000294911"/>
    </source>
</evidence>
<dbReference type="InterPro" id="IPR018020">
    <property type="entry name" value="OHCU_decarboxylase"/>
</dbReference>
<dbReference type="Pfam" id="PF09349">
    <property type="entry name" value="OHCU_decarbox"/>
    <property type="match status" value="1"/>
</dbReference>
<dbReference type="OrthoDB" id="5243781at2"/>
<gene>
    <name evidence="9" type="ORF">EV191_101882</name>
</gene>
<evidence type="ECO:0000256" key="4">
    <source>
        <dbReference type="ARBA" id="ARBA00022631"/>
    </source>
</evidence>
<dbReference type="NCBIfam" id="TIGR03180">
    <property type="entry name" value="UraD_2"/>
    <property type="match status" value="1"/>
</dbReference>
<keyword evidence="5" id="KW-0210">Decarboxylase</keyword>
<organism evidence="9 10">
    <name type="scientific">Tamaricihabitans halophyticus</name>
    <dbReference type="NCBI Taxonomy" id="1262583"/>
    <lineage>
        <taxon>Bacteria</taxon>
        <taxon>Bacillati</taxon>
        <taxon>Actinomycetota</taxon>
        <taxon>Actinomycetes</taxon>
        <taxon>Pseudonocardiales</taxon>
        <taxon>Pseudonocardiaceae</taxon>
        <taxon>Tamaricihabitans</taxon>
    </lineage>
</organism>
<evidence type="ECO:0000256" key="2">
    <source>
        <dbReference type="ARBA" id="ARBA00004754"/>
    </source>
</evidence>
<dbReference type="RefSeq" id="WP_132875467.1">
    <property type="nucleotide sequence ID" value="NZ_SLXQ01000001.1"/>
</dbReference>
<keyword evidence="4" id="KW-0659">Purine metabolism</keyword>
<reference evidence="9 10" key="1">
    <citation type="submission" date="2019-03" db="EMBL/GenBank/DDBJ databases">
        <title>Genomic Encyclopedia of Type Strains, Phase IV (KMG-IV): sequencing the most valuable type-strain genomes for metagenomic binning, comparative biology and taxonomic classification.</title>
        <authorList>
            <person name="Goeker M."/>
        </authorList>
    </citation>
    <scope>NUCLEOTIDE SEQUENCE [LARGE SCALE GENOMIC DNA]</scope>
    <source>
        <strain evidence="9 10">DSM 45765</strain>
    </source>
</reference>
<evidence type="ECO:0000256" key="1">
    <source>
        <dbReference type="ARBA" id="ARBA00001163"/>
    </source>
</evidence>
<comment type="pathway">
    <text evidence="2">Purine metabolism; urate degradation; (S)-allantoin from urate: step 3/3.</text>
</comment>
<dbReference type="AlphaFoldDB" id="A0A4R2R303"/>
<dbReference type="Gene3D" id="1.10.3330.10">
    <property type="entry name" value="Oxo-4-hydroxy-4-carboxy-5-ureidoimidazoline decarboxylase"/>
    <property type="match status" value="1"/>
</dbReference>
<dbReference type="InterPro" id="IPR036778">
    <property type="entry name" value="OHCU_decarboxylase_sf"/>
</dbReference>
<dbReference type="EC" id="4.1.1.97" evidence="3"/>
<comment type="catalytic activity">
    <reaction evidence="1">
        <text>5-hydroxy-2-oxo-4-ureido-2,5-dihydro-1H-imidazole-5-carboxylate + H(+) = (S)-allantoin + CO2</text>
        <dbReference type="Rhea" id="RHEA:26301"/>
        <dbReference type="ChEBI" id="CHEBI:15378"/>
        <dbReference type="ChEBI" id="CHEBI:15678"/>
        <dbReference type="ChEBI" id="CHEBI:16526"/>
        <dbReference type="ChEBI" id="CHEBI:58639"/>
        <dbReference type="EC" id="4.1.1.97"/>
    </reaction>
</comment>
<dbReference type="EMBL" id="SLXQ01000001">
    <property type="protein sequence ID" value="TCP56933.1"/>
    <property type="molecule type" value="Genomic_DNA"/>
</dbReference>
<dbReference type="GO" id="GO:0006144">
    <property type="term" value="P:purine nucleobase metabolic process"/>
    <property type="evidence" value="ECO:0007669"/>
    <property type="project" value="UniProtKB-KW"/>
</dbReference>
<dbReference type="GO" id="GO:0051997">
    <property type="term" value="F:2-oxo-4-hydroxy-4-carboxy-5-ureidoimidazoline decarboxylase activity"/>
    <property type="evidence" value="ECO:0007669"/>
    <property type="project" value="UniProtKB-EC"/>
</dbReference>
<dbReference type="Proteomes" id="UP000294911">
    <property type="component" value="Unassembled WGS sequence"/>
</dbReference>
<evidence type="ECO:0000256" key="5">
    <source>
        <dbReference type="ARBA" id="ARBA00022793"/>
    </source>
</evidence>
<evidence type="ECO:0000256" key="6">
    <source>
        <dbReference type="ARBA" id="ARBA00023239"/>
    </source>
</evidence>
<feature type="region of interest" description="Disordered" evidence="7">
    <location>
        <begin position="73"/>
        <end position="98"/>
    </location>
</feature>
<accession>A0A4R2R303</accession>
<feature type="domain" description="Oxo-4-hydroxy-4-carboxy-5-ureidoimidazoline decarboxylase" evidence="8">
    <location>
        <begin position="15"/>
        <end position="164"/>
    </location>
</feature>
<protein>
    <recommendedName>
        <fullName evidence="3">2-oxo-4-hydroxy-4-carboxy-5-ureidoimidazoline decarboxylase</fullName>
        <ecNumber evidence="3">4.1.1.97</ecNumber>
    </recommendedName>
</protein>
<keyword evidence="6" id="KW-0456">Lyase</keyword>
<comment type="caution">
    <text evidence="9">The sequence shown here is derived from an EMBL/GenBank/DDBJ whole genome shotgun (WGS) entry which is preliminary data.</text>
</comment>
<dbReference type="NCBIfam" id="NF010372">
    <property type="entry name" value="PRK13798.1"/>
    <property type="match status" value="1"/>
</dbReference>
<proteinExistence type="predicted"/>
<evidence type="ECO:0000313" key="9">
    <source>
        <dbReference type="EMBL" id="TCP56933.1"/>
    </source>
</evidence>
<evidence type="ECO:0000259" key="8">
    <source>
        <dbReference type="Pfam" id="PF09349"/>
    </source>
</evidence>
<dbReference type="GO" id="GO:0019628">
    <property type="term" value="P:urate catabolic process"/>
    <property type="evidence" value="ECO:0007669"/>
    <property type="project" value="TreeGrafter"/>
</dbReference>
<dbReference type="InterPro" id="IPR017595">
    <property type="entry name" value="OHCU_decarboxylase-2"/>
</dbReference>
<sequence>MGTPTQAGTELARFNQLTEPAASAELRAYCDCAVWATRVAAERPYRDVAALASHASAIVNQLGWTEVQEALAGHPRIGERPSGTGRSAELSSAEQSDIDSAETALVDGNHQYEQKFGHVFLIRARGRDAAAVLAELERRLHNDPETERIEVRHQLAEITEGRLREAYR</sequence>
<dbReference type="PANTHER" id="PTHR43466:SF1">
    <property type="entry name" value="2-OXO-4-HYDROXY-4-CARBOXY-5-UREIDOIMIDAZOLINE DECARBOXYLASE-RELATED"/>
    <property type="match status" value="1"/>
</dbReference>
<keyword evidence="10" id="KW-1185">Reference proteome</keyword>
<name>A0A4R2R303_9PSEU</name>
<dbReference type="PANTHER" id="PTHR43466">
    <property type="entry name" value="2-OXO-4-HYDROXY-4-CARBOXY-5-UREIDOIMIDAZOLINE DECARBOXYLASE-RELATED"/>
    <property type="match status" value="1"/>
</dbReference>
<evidence type="ECO:0000256" key="7">
    <source>
        <dbReference type="SAM" id="MobiDB-lite"/>
    </source>
</evidence>
<evidence type="ECO:0000256" key="3">
    <source>
        <dbReference type="ARBA" id="ARBA00012257"/>
    </source>
</evidence>
<dbReference type="SUPFAM" id="SSF158694">
    <property type="entry name" value="UraD-Like"/>
    <property type="match status" value="1"/>
</dbReference>